<accession>A0A7J2U6R7</accession>
<protein>
    <recommendedName>
        <fullName evidence="3">KEOPS complex subunit</fullName>
    </recommendedName>
</protein>
<comment type="similarity">
    <text evidence="1">Belongs to the CTAG/PCC1 family.</text>
</comment>
<organism evidence="2">
    <name type="scientific">Ignisphaera aggregans</name>
    <dbReference type="NCBI Taxonomy" id="334771"/>
    <lineage>
        <taxon>Archaea</taxon>
        <taxon>Thermoproteota</taxon>
        <taxon>Thermoprotei</taxon>
        <taxon>Desulfurococcales</taxon>
        <taxon>Desulfurococcaceae</taxon>
        <taxon>Ignisphaera</taxon>
    </lineage>
</organism>
<sequence>MKVELTLEIPINEDICKSVIDSVEPDNVTAPPQIAIEMLCSGGILTVNVRGKDVNLLTFRNTVDDLIEHISLATKIVKPSVKG</sequence>
<dbReference type="Pfam" id="PF09341">
    <property type="entry name" value="Pcc1"/>
    <property type="match status" value="1"/>
</dbReference>
<comment type="caution">
    <text evidence="2">The sequence shown here is derived from an EMBL/GenBank/DDBJ whole genome shotgun (WGS) entry which is preliminary data.</text>
</comment>
<evidence type="ECO:0000256" key="1">
    <source>
        <dbReference type="ARBA" id="ARBA00007073"/>
    </source>
</evidence>
<dbReference type="EMBL" id="DSEU01000070">
    <property type="protein sequence ID" value="HEM67912.1"/>
    <property type="molecule type" value="Genomic_DNA"/>
</dbReference>
<name>A0A7J2U6R7_9CREN</name>
<evidence type="ECO:0000313" key="2">
    <source>
        <dbReference type="EMBL" id="HEM67912.1"/>
    </source>
</evidence>
<dbReference type="InterPro" id="IPR015419">
    <property type="entry name" value="CTAG/Pcc1"/>
</dbReference>
<dbReference type="NCBIfam" id="NF011470">
    <property type="entry name" value="PRK14887.1"/>
    <property type="match status" value="1"/>
</dbReference>
<evidence type="ECO:0008006" key="3">
    <source>
        <dbReference type="Google" id="ProtNLM"/>
    </source>
</evidence>
<gene>
    <name evidence="2" type="ORF">ENO26_10185</name>
</gene>
<reference evidence="2" key="1">
    <citation type="journal article" date="2020" name="mSystems">
        <title>Genome- and Community-Level Interaction Insights into Carbon Utilization and Element Cycling Functions of Hydrothermarchaeota in Hydrothermal Sediment.</title>
        <authorList>
            <person name="Zhou Z."/>
            <person name="Liu Y."/>
            <person name="Xu W."/>
            <person name="Pan J."/>
            <person name="Luo Z.H."/>
            <person name="Li M."/>
        </authorList>
    </citation>
    <scope>NUCLEOTIDE SEQUENCE [LARGE SCALE GENOMIC DNA]</scope>
    <source>
        <strain evidence="2">SpSt-125</strain>
    </source>
</reference>
<dbReference type="AlphaFoldDB" id="A0A7J2U6R7"/>
<proteinExistence type="inferred from homology"/>